<keyword evidence="1" id="KW-0812">Transmembrane</keyword>
<dbReference type="EMBL" id="CP013023">
    <property type="protein sequence ID" value="ANF97287.1"/>
    <property type="molecule type" value="Genomic_DNA"/>
</dbReference>
<evidence type="ECO:0000313" key="2">
    <source>
        <dbReference type="EMBL" id="ANF97287.1"/>
    </source>
</evidence>
<gene>
    <name evidence="2" type="ORF">AR543_15615</name>
</gene>
<reference evidence="3" key="1">
    <citation type="submission" date="2015-10" db="EMBL/GenBank/DDBJ databases">
        <title>Genome of Paenibacillus bovis sp. nov.</title>
        <authorList>
            <person name="Wu Z."/>
            <person name="Gao C."/>
            <person name="Liu Z."/>
            <person name="Zheng H."/>
        </authorList>
    </citation>
    <scope>NUCLEOTIDE SEQUENCE [LARGE SCALE GENOMIC DNA]</scope>
    <source>
        <strain evidence="3">BD3526</strain>
    </source>
</reference>
<accession>A0A172ZJ35</accession>
<dbReference type="Gene3D" id="3.30.70.1430">
    <property type="entry name" value="Multidrug efflux transporter AcrB pore domain"/>
    <property type="match status" value="2"/>
</dbReference>
<dbReference type="Pfam" id="PF00873">
    <property type="entry name" value="ACR_tran"/>
    <property type="match status" value="1"/>
</dbReference>
<dbReference type="PANTHER" id="PTHR32063">
    <property type="match status" value="1"/>
</dbReference>
<protein>
    <submittedName>
        <fullName evidence="2">Multidrug ABC transporter</fullName>
    </submittedName>
</protein>
<keyword evidence="3" id="KW-1185">Reference proteome</keyword>
<feature type="transmembrane region" description="Helical" evidence="1">
    <location>
        <begin position="858"/>
        <end position="877"/>
    </location>
</feature>
<organism evidence="2 3">
    <name type="scientific">Paenibacillus bovis</name>
    <dbReference type="NCBI Taxonomy" id="1616788"/>
    <lineage>
        <taxon>Bacteria</taxon>
        <taxon>Bacillati</taxon>
        <taxon>Bacillota</taxon>
        <taxon>Bacilli</taxon>
        <taxon>Bacillales</taxon>
        <taxon>Paenibacillaceae</taxon>
        <taxon>Paenibacillus</taxon>
    </lineage>
</organism>
<feature type="transmembrane region" description="Helical" evidence="1">
    <location>
        <begin position="959"/>
        <end position="978"/>
    </location>
</feature>
<dbReference type="Gene3D" id="1.20.1640.10">
    <property type="entry name" value="Multidrug efflux transporter AcrB transmembrane domain"/>
    <property type="match status" value="2"/>
</dbReference>
<feature type="transmembrane region" description="Helical" evidence="1">
    <location>
        <begin position="356"/>
        <end position="376"/>
    </location>
</feature>
<feature type="transmembrane region" description="Helical" evidence="1">
    <location>
        <begin position="884"/>
        <end position="907"/>
    </location>
</feature>
<keyword evidence="1" id="KW-1133">Transmembrane helix</keyword>
<dbReference type="OrthoDB" id="9757876at2"/>
<dbReference type="Gene3D" id="3.30.70.1440">
    <property type="entry name" value="Multidrug efflux transporter AcrB pore domain"/>
    <property type="match status" value="1"/>
</dbReference>
<dbReference type="Proteomes" id="UP000078148">
    <property type="component" value="Chromosome"/>
</dbReference>
<dbReference type="InterPro" id="IPR027463">
    <property type="entry name" value="AcrB_DN_DC_subdom"/>
</dbReference>
<dbReference type="Gene3D" id="3.30.2090.10">
    <property type="entry name" value="Multidrug efflux transporter AcrB TolC docking domain, DN and DC subdomains"/>
    <property type="match status" value="2"/>
</dbReference>
<feature type="transmembrane region" description="Helical" evidence="1">
    <location>
        <begin position="913"/>
        <end position="938"/>
    </location>
</feature>
<dbReference type="AlphaFoldDB" id="A0A172ZJ35"/>
<proteinExistence type="predicted"/>
<dbReference type="PRINTS" id="PR00702">
    <property type="entry name" value="ACRIFLAVINRP"/>
</dbReference>
<dbReference type="GO" id="GO:0005886">
    <property type="term" value="C:plasma membrane"/>
    <property type="evidence" value="ECO:0007669"/>
    <property type="project" value="TreeGrafter"/>
</dbReference>
<feature type="transmembrane region" description="Helical" evidence="1">
    <location>
        <begin position="426"/>
        <end position="447"/>
    </location>
</feature>
<evidence type="ECO:0000313" key="3">
    <source>
        <dbReference type="Proteomes" id="UP000078148"/>
    </source>
</evidence>
<dbReference type="KEGG" id="pbv:AR543_15615"/>
<dbReference type="SUPFAM" id="SSF82693">
    <property type="entry name" value="Multidrug efflux transporter AcrB pore domain, PN1, PN2, PC1 and PC2 subdomains"/>
    <property type="match status" value="3"/>
</dbReference>
<feature type="transmembrane region" description="Helical" evidence="1">
    <location>
        <begin position="382"/>
        <end position="405"/>
    </location>
</feature>
<dbReference type="Gene3D" id="3.30.70.1320">
    <property type="entry name" value="Multidrug efflux transporter AcrB pore domain like"/>
    <property type="match status" value="1"/>
</dbReference>
<feature type="transmembrane region" description="Helical" evidence="1">
    <location>
        <begin position="530"/>
        <end position="554"/>
    </location>
</feature>
<dbReference type="InterPro" id="IPR001036">
    <property type="entry name" value="Acrflvin-R"/>
</dbReference>
<dbReference type="PANTHER" id="PTHR32063:SF24">
    <property type="entry name" value="CATION EFFLUX SYSTEM (ACRB_ACRD_ACRF FAMILY)"/>
    <property type="match status" value="1"/>
</dbReference>
<dbReference type="RefSeq" id="WP_060535399.1">
    <property type="nucleotide sequence ID" value="NZ_CP013023.1"/>
</dbReference>
<feature type="transmembrane region" description="Helical" evidence="1">
    <location>
        <begin position="459"/>
        <end position="481"/>
    </location>
</feature>
<evidence type="ECO:0000256" key="1">
    <source>
        <dbReference type="SAM" id="Phobius"/>
    </source>
</evidence>
<keyword evidence="1" id="KW-0472">Membrane</keyword>
<reference evidence="2 3" key="2">
    <citation type="journal article" date="2016" name="Int. J. Syst. Evol. Microbiol.">
        <title>Paenibacillus bovis sp. nov., isolated from raw yak (Bos grunniens) milk.</title>
        <authorList>
            <person name="Gao C."/>
            <person name="Han J."/>
            <person name="Liu Z."/>
            <person name="Xu X."/>
            <person name="Hang F."/>
            <person name="Wu Z."/>
        </authorList>
    </citation>
    <scope>NUCLEOTIDE SEQUENCE [LARGE SCALE GENOMIC DNA]</scope>
    <source>
        <strain evidence="2 3">BD3526</strain>
    </source>
</reference>
<name>A0A172ZJ35_9BACL</name>
<feature type="transmembrane region" description="Helical" evidence="1">
    <location>
        <begin position="330"/>
        <end position="349"/>
    </location>
</feature>
<dbReference type="STRING" id="1616788.AR543_15615"/>
<dbReference type="GO" id="GO:0042910">
    <property type="term" value="F:xenobiotic transmembrane transporter activity"/>
    <property type="evidence" value="ECO:0007669"/>
    <property type="project" value="TreeGrafter"/>
</dbReference>
<dbReference type="SUPFAM" id="SSF82714">
    <property type="entry name" value="Multidrug efflux transporter AcrB TolC docking domain, DN and DC subdomains"/>
    <property type="match status" value="2"/>
</dbReference>
<feature type="transmembrane region" description="Helical" evidence="1">
    <location>
        <begin position="990"/>
        <end position="1014"/>
    </location>
</feature>
<dbReference type="SUPFAM" id="SSF82866">
    <property type="entry name" value="Multidrug efflux transporter AcrB transmembrane domain"/>
    <property type="match status" value="2"/>
</dbReference>
<sequence length="1043" mass="114334">MINYIVKKRKITLLFFGMLILVGAVSGFGLPKQLMPDIIVKQATVTTTYAGATPELMETTVTRVLESKIKEVSNLKTVSSISGAGVSVITLETQPTADAPSVWNELRKKVEDAESDLPDAADKPVINDNLTKSFVQSFAIYNKDYNSLLGLQDLMTDWKDQLRSVEGVTDVTVNGLPEQQVRIEADMSRLQQYGIPWEAVMKAVQSENNRVPTGTLDYKDRSYQLKVPLNYQVDSLKDIVVFRSSQGTPVYLKDVATVKMTTEKAEYLSYYNGQPSISILINSEVGSDVPQVYERVNAKMAELEPTLPATMKITSLFAQKDETDRIFNNLLHETMIAIAVVVIVCMLGLNWLTSSFVALAIPISVAIAMILLPVMGITLNQITVVGLIIVLGILVDDAVVVNDNIERRLSVLRENPHDAAIRGTKEVAISILTATLSTIAAFAPLMFLSGDVGAFIKPIPVVISLAMLASMAMSLTIIPIFREWYERRNLIKGKKSRSDKPVGLLGKQIQMASDAYAHHLMPRVLKRPTLIALLGLIISTAIYGLAVLTPVQLFPRSSNAELTMDITMPTGSSIEDTNKTVQQIAAWVKQQPGVQNMSYAAGGTAAPLFYNITNIASFSTNHAQILLKGDNNQLDSTQAVTDWPLLLKQKFPQVSTAVKQTELGIPVGKPVSIRVTGTDLEELRKLTEQVKNAVAAASGTSNITDTMGIQNYTLDFEVNKPALDRYNVSYENLTRTLLMMGTGVSVGDFDNGKDLVDIKIFMKDASTVDPSILFQQVNVTNADNVQVPLSQLVEIRPAFSIKQINHYNLSRVNTIEADVTGRTATEVMSDVTAGLNKIQFPQGYSWQVGGETSKQSDIFIDLAKLFAVVVVLILILITMQFYSLWIPLIVMTTVYLAAAGGVLGLFISQTPIGFMSIMGIISLAGIVVRNGIVLIEFIEDARHEGLEMKEAIIQAASARFRPILLTSLAAIVALLPMATVGEELFRPLAIAIVFGLVFSTILTLFVVPSLYMVLARRDDKRKARRAQEEALYQSRLAGDVREK</sequence>